<evidence type="ECO:0000259" key="7">
    <source>
        <dbReference type="PROSITE" id="PS50112"/>
    </source>
</evidence>
<evidence type="ECO:0000256" key="3">
    <source>
        <dbReference type="ARBA" id="ARBA00022553"/>
    </source>
</evidence>
<dbReference type="EMBL" id="CP027806">
    <property type="protein sequence ID" value="AXI99482.1"/>
    <property type="molecule type" value="Genomic_DNA"/>
</dbReference>
<keyword evidence="3" id="KW-0597">Phosphoprotein</keyword>
<dbReference type="InterPro" id="IPR005467">
    <property type="entry name" value="His_kinase_dom"/>
</dbReference>
<evidence type="ECO:0000256" key="2">
    <source>
        <dbReference type="ARBA" id="ARBA00012438"/>
    </source>
</evidence>
<dbReference type="InterPro" id="IPR036097">
    <property type="entry name" value="HisK_dim/P_sf"/>
</dbReference>
<dbReference type="OrthoDB" id="5522855at2"/>
<dbReference type="Gene3D" id="3.30.450.20">
    <property type="entry name" value="PAS domain"/>
    <property type="match status" value="2"/>
</dbReference>
<dbReference type="PROSITE" id="PS50109">
    <property type="entry name" value="HIS_KIN"/>
    <property type="match status" value="1"/>
</dbReference>
<reference evidence="8 9" key="1">
    <citation type="submission" date="2018-03" db="EMBL/GenBank/DDBJ databases">
        <title>Phenotypic and genomic properties of Cyclonatronum proteinivorum gen. nov., sp. nov., a haloalkaliphilic bacteroidete from soda lakes possessing Na+-translocating rhodopsin.</title>
        <authorList>
            <person name="Toshchakov S.V."/>
            <person name="Korzhenkov A."/>
            <person name="Samarov N.I."/>
            <person name="Kublanov I.V."/>
            <person name="Muntyan M.S."/>
            <person name="Sorokin D.Y."/>
        </authorList>
    </citation>
    <scope>NUCLEOTIDE SEQUENCE [LARGE SCALE GENOMIC DNA]</scope>
    <source>
        <strain evidence="8 9">Omega</strain>
    </source>
</reference>
<evidence type="ECO:0000256" key="5">
    <source>
        <dbReference type="ARBA" id="ARBA00022777"/>
    </source>
</evidence>
<protein>
    <recommendedName>
        <fullName evidence="2">histidine kinase</fullName>
        <ecNumber evidence="2">2.7.13.3</ecNumber>
    </recommendedName>
</protein>
<organism evidence="8 9">
    <name type="scientific">Cyclonatronum proteinivorum</name>
    <dbReference type="NCBI Taxonomy" id="1457365"/>
    <lineage>
        <taxon>Bacteria</taxon>
        <taxon>Pseudomonadati</taxon>
        <taxon>Balneolota</taxon>
        <taxon>Balneolia</taxon>
        <taxon>Balneolales</taxon>
        <taxon>Cyclonatronaceae</taxon>
        <taxon>Cyclonatronum</taxon>
    </lineage>
</organism>
<evidence type="ECO:0000259" key="6">
    <source>
        <dbReference type="PROSITE" id="PS50109"/>
    </source>
</evidence>
<dbReference type="Pfam" id="PF08448">
    <property type="entry name" value="PAS_4"/>
    <property type="match status" value="1"/>
</dbReference>
<dbReference type="InterPro" id="IPR035965">
    <property type="entry name" value="PAS-like_dom_sf"/>
</dbReference>
<dbReference type="PROSITE" id="PS50112">
    <property type="entry name" value="PAS"/>
    <property type="match status" value="1"/>
</dbReference>
<dbReference type="PANTHER" id="PTHR43304:SF1">
    <property type="entry name" value="PAC DOMAIN-CONTAINING PROTEIN"/>
    <property type="match status" value="1"/>
</dbReference>
<keyword evidence="4" id="KW-0808">Transferase</keyword>
<proteinExistence type="predicted"/>
<dbReference type="AlphaFoldDB" id="A0A345UG81"/>
<dbReference type="InterPro" id="IPR013656">
    <property type="entry name" value="PAS_4"/>
</dbReference>
<evidence type="ECO:0000256" key="4">
    <source>
        <dbReference type="ARBA" id="ARBA00022679"/>
    </source>
</evidence>
<dbReference type="GO" id="GO:0000155">
    <property type="term" value="F:phosphorelay sensor kinase activity"/>
    <property type="evidence" value="ECO:0007669"/>
    <property type="project" value="InterPro"/>
</dbReference>
<comment type="catalytic activity">
    <reaction evidence="1">
        <text>ATP + protein L-histidine = ADP + protein N-phospho-L-histidine.</text>
        <dbReference type="EC" id="2.7.13.3"/>
    </reaction>
</comment>
<dbReference type="InterPro" id="IPR036890">
    <property type="entry name" value="HATPase_C_sf"/>
</dbReference>
<name>A0A345UG81_9BACT</name>
<dbReference type="RefSeq" id="WP_114982724.1">
    <property type="nucleotide sequence ID" value="NZ_CP027806.1"/>
</dbReference>
<dbReference type="InterPro" id="IPR003594">
    <property type="entry name" value="HATPase_dom"/>
</dbReference>
<dbReference type="Proteomes" id="UP000254808">
    <property type="component" value="Chromosome"/>
</dbReference>
<dbReference type="PRINTS" id="PR00344">
    <property type="entry name" value="BCTRLSENSOR"/>
</dbReference>
<keyword evidence="9" id="KW-1185">Reference proteome</keyword>
<gene>
    <name evidence="8" type="ORF">CYPRO_0195</name>
</gene>
<evidence type="ECO:0000256" key="1">
    <source>
        <dbReference type="ARBA" id="ARBA00000085"/>
    </source>
</evidence>
<sequence length="629" mass="71168">MNKQAEAFFFDALKKDPKLFDFTLDFGVGGVVFFNSLQDEMCFVSPRAAALDETTAGSLTDALQKLRLDYLKAGTQDIPVSEKLVLGHKTGLLMECFVHVMVRKNPDSGDLSFIAGIAESEKNSIKRRRSYKQAFAENEKFKRSMVEALPDLVIHCDYNGTYIDIVNYSEDKKLLYDKSDMLGKRVSEVLANSTGVKIEEAIRKAVDEGKLQLIKYNLQIKGQLQYFEARIAPYMHKEVIALVRNITDEFEALQKLTRTKEALQQTNEIALVGFFEHDFLENRTYWSKTFKTIIEETDETEPDFRLTLERLSSPEKTGGLKEIFDSIKNEKKNSLGREIEILTPTGKKKWLNCKVMAEYHKVQCVRIFGTVQDITVRKKAELEQQQLISITKRQNEQLKNFSGIVSHNLRSHASNLKGLLDMMAEENPSLAQNEMFSYLAEVSENLTETISNLEDIAKITLENNNQLHRLSLGVVVAKTVSQVRVLAEQAGVEIINLIPLSVHVNGIPAYLDSIVLNFLTNAIKYRSEERASYVKLFSAVKGPYTVLYIEDNGLGINLKRHGDNLFKLYKTFHRNKDSKGIGLFITRNQIESMGGHIEVRSEPGSGTTFSVFFPKVHAANTTAGTVNRE</sequence>
<evidence type="ECO:0000313" key="8">
    <source>
        <dbReference type="EMBL" id="AXI99482.1"/>
    </source>
</evidence>
<dbReference type="SUPFAM" id="SSF55874">
    <property type="entry name" value="ATPase domain of HSP90 chaperone/DNA topoisomerase II/histidine kinase"/>
    <property type="match status" value="1"/>
</dbReference>
<keyword evidence="5 8" id="KW-0418">Kinase</keyword>
<feature type="domain" description="Histidine kinase" evidence="6">
    <location>
        <begin position="404"/>
        <end position="617"/>
    </location>
</feature>
<dbReference type="SUPFAM" id="SSF47384">
    <property type="entry name" value="Homodimeric domain of signal transducing histidine kinase"/>
    <property type="match status" value="1"/>
</dbReference>
<feature type="domain" description="PAS" evidence="7">
    <location>
        <begin position="138"/>
        <end position="209"/>
    </location>
</feature>
<dbReference type="Pfam" id="PF02518">
    <property type="entry name" value="HATPase_c"/>
    <property type="match status" value="1"/>
</dbReference>
<dbReference type="Gene3D" id="1.10.287.130">
    <property type="match status" value="1"/>
</dbReference>
<dbReference type="KEGG" id="cprv:CYPRO_0195"/>
<dbReference type="Gene3D" id="3.30.565.10">
    <property type="entry name" value="Histidine kinase-like ATPase, C-terminal domain"/>
    <property type="match status" value="1"/>
</dbReference>
<accession>A0A345UG81</accession>
<evidence type="ECO:0000313" key="9">
    <source>
        <dbReference type="Proteomes" id="UP000254808"/>
    </source>
</evidence>
<dbReference type="SUPFAM" id="SSF55785">
    <property type="entry name" value="PYP-like sensor domain (PAS domain)"/>
    <property type="match status" value="2"/>
</dbReference>
<dbReference type="InterPro" id="IPR052162">
    <property type="entry name" value="Sensor_kinase/Photoreceptor"/>
</dbReference>
<dbReference type="SMART" id="SM00387">
    <property type="entry name" value="HATPase_c"/>
    <property type="match status" value="1"/>
</dbReference>
<dbReference type="InterPro" id="IPR000014">
    <property type="entry name" value="PAS"/>
</dbReference>
<dbReference type="EC" id="2.7.13.3" evidence="2"/>
<dbReference type="PANTHER" id="PTHR43304">
    <property type="entry name" value="PHYTOCHROME-LIKE PROTEIN CPH1"/>
    <property type="match status" value="1"/>
</dbReference>
<dbReference type="InterPro" id="IPR004358">
    <property type="entry name" value="Sig_transdc_His_kin-like_C"/>
</dbReference>